<reference evidence="2 3" key="1">
    <citation type="submission" date="2016-11" db="EMBL/GenBank/DDBJ databases">
        <title>The macronuclear genome of Stentor coeruleus: a giant cell with tiny introns.</title>
        <authorList>
            <person name="Slabodnick M."/>
            <person name="Ruby J.G."/>
            <person name="Reiff S.B."/>
            <person name="Swart E.C."/>
            <person name="Gosai S."/>
            <person name="Prabakaran S."/>
            <person name="Witkowska E."/>
            <person name="Larue G.E."/>
            <person name="Fisher S."/>
            <person name="Freeman R.M."/>
            <person name="Gunawardena J."/>
            <person name="Chu W."/>
            <person name="Stover N.A."/>
            <person name="Gregory B.D."/>
            <person name="Nowacki M."/>
            <person name="Derisi J."/>
            <person name="Roy S.W."/>
            <person name="Marshall W.F."/>
            <person name="Sood P."/>
        </authorList>
    </citation>
    <scope>NUCLEOTIDE SEQUENCE [LARGE SCALE GENOMIC DNA]</scope>
    <source>
        <strain evidence="2">WM001</strain>
    </source>
</reference>
<organism evidence="2 3">
    <name type="scientific">Stentor coeruleus</name>
    <dbReference type="NCBI Taxonomy" id="5963"/>
    <lineage>
        <taxon>Eukaryota</taxon>
        <taxon>Sar</taxon>
        <taxon>Alveolata</taxon>
        <taxon>Ciliophora</taxon>
        <taxon>Postciliodesmatophora</taxon>
        <taxon>Heterotrichea</taxon>
        <taxon>Heterotrichida</taxon>
        <taxon>Stentoridae</taxon>
        <taxon>Stentor</taxon>
    </lineage>
</organism>
<evidence type="ECO:0000256" key="1">
    <source>
        <dbReference type="SAM" id="MobiDB-lite"/>
    </source>
</evidence>
<feature type="compositionally biased region" description="Basic and acidic residues" evidence="1">
    <location>
        <begin position="218"/>
        <end position="264"/>
    </location>
</feature>
<evidence type="ECO:0000313" key="3">
    <source>
        <dbReference type="Proteomes" id="UP000187209"/>
    </source>
</evidence>
<gene>
    <name evidence="2" type="ORF">SteCoe_788</name>
</gene>
<evidence type="ECO:0000313" key="2">
    <source>
        <dbReference type="EMBL" id="OMJ95722.1"/>
    </source>
</evidence>
<feature type="region of interest" description="Disordered" evidence="1">
    <location>
        <begin position="208"/>
        <end position="294"/>
    </location>
</feature>
<dbReference type="EMBL" id="MPUH01000008">
    <property type="protein sequence ID" value="OMJ95722.1"/>
    <property type="molecule type" value="Genomic_DNA"/>
</dbReference>
<dbReference type="Proteomes" id="UP000187209">
    <property type="component" value="Unassembled WGS sequence"/>
</dbReference>
<accession>A0A1R2D397</accession>
<dbReference type="AlphaFoldDB" id="A0A1R2D397"/>
<keyword evidence="3" id="KW-1185">Reference proteome</keyword>
<sequence>MGCSNTREGKANSELSVECDSIMNFNLDLLTILEYLYIQNNRTGVALSIMLMKKRTDEYYKVVQTYRQYWLSEAKSCTEADIQEQVIKRCEHEQKKEKEQLLNCREKLYKTIENLRPLWSKEFNSASDYLIYLENLPSIVHVSTTLYENFYTATKPQIKLGIEELNSPLTDIENLFIKTLKQVTIYFYKVSENRVYYTSKIPLKERKTEKNNGSISEYRPKSPKFKENTKSRDAKSKESLSREFPRGSLNKETRYETKKSENSRYKRVSNESSEEFYDSDHNEEFVSRISISQK</sequence>
<name>A0A1R2D397_9CILI</name>
<proteinExistence type="predicted"/>
<comment type="caution">
    <text evidence="2">The sequence shown here is derived from an EMBL/GenBank/DDBJ whole genome shotgun (WGS) entry which is preliminary data.</text>
</comment>
<protein>
    <submittedName>
        <fullName evidence="2">Uncharacterized protein</fullName>
    </submittedName>
</protein>